<dbReference type="SMR" id="D6WRL1"/>
<evidence type="ECO:0000256" key="4">
    <source>
        <dbReference type="ARBA" id="ARBA00022833"/>
    </source>
</evidence>
<evidence type="ECO:0000313" key="11">
    <source>
        <dbReference type="EMBL" id="EFA07539.1"/>
    </source>
</evidence>
<evidence type="ECO:0000259" key="10">
    <source>
        <dbReference type="PROSITE" id="PS50846"/>
    </source>
</evidence>
<comment type="catalytic activity">
    <reaction evidence="9">
        <text>2 superoxide + 2 H(+) = H2O2 + O2</text>
        <dbReference type="Rhea" id="RHEA:20696"/>
        <dbReference type="ChEBI" id="CHEBI:15378"/>
        <dbReference type="ChEBI" id="CHEBI:15379"/>
        <dbReference type="ChEBI" id="CHEBI:16240"/>
        <dbReference type="ChEBI" id="CHEBI:18421"/>
        <dbReference type="EC" id="1.15.1.1"/>
    </reaction>
</comment>
<keyword evidence="12" id="KW-1185">Reference proteome</keyword>
<dbReference type="PhylomeDB" id="D6WRL1"/>
<dbReference type="GO" id="GO:0016532">
    <property type="term" value="F:superoxide dismutase copper chaperone activity"/>
    <property type="evidence" value="ECO:0000318"/>
    <property type="project" value="GO_Central"/>
</dbReference>
<dbReference type="FunFam" id="2.60.40.200:FF:000006">
    <property type="entry name" value="Copper chaperone for superoxide dismutase"/>
    <property type="match status" value="1"/>
</dbReference>
<protein>
    <recommendedName>
        <fullName evidence="2">superoxide dismutase</fullName>
        <ecNumber evidence="2">1.15.1.1</ecNumber>
    </recommendedName>
    <alternativeName>
        <fullName evidence="8">Superoxide dismutase copper chaperone</fullName>
    </alternativeName>
</protein>
<evidence type="ECO:0000256" key="7">
    <source>
        <dbReference type="ARBA" id="ARBA00025798"/>
    </source>
</evidence>
<comment type="similarity">
    <text evidence="7">In the C-terminal section; belongs to the Cu-Zn superoxide dismutase family.</text>
</comment>
<reference evidence="11 12" key="2">
    <citation type="journal article" date="2010" name="Nucleic Acids Res.">
        <title>BeetleBase in 2010: revisions to provide comprehensive genomic information for Tribolium castaneum.</title>
        <authorList>
            <person name="Kim H.S."/>
            <person name="Murphy T."/>
            <person name="Xia J."/>
            <person name="Caragea D."/>
            <person name="Park Y."/>
            <person name="Beeman R.W."/>
            <person name="Lorenzen M.D."/>
            <person name="Butcher S."/>
            <person name="Manak J.R."/>
            <person name="Brown S.J."/>
        </authorList>
    </citation>
    <scope>GENOME REANNOTATION</scope>
    <source>
        <strain evidence="11 12">Georgia GA2</strain>
    </source>
</reference>
<keyword evidence="3" id="KW-0479">Metal-binding</keyword>
<evidence type="ECO:0000256" key="9">
    <source>
        <dbReference type="ARBA" id="ARBA00049204"/>
    </source>
</evidence>
<dbReference type="InterPro" id="IPR006121">
    <property type="entry name" value="HMA_dom"/>
</dbReference>
<keyword evidence="5" id="KW-0049">Antioxidant</keyword>
<organism evidence="11 12">
    <name type="scientific">Tribolium castaneum</name>
    <name type="common">Red flour beetle</name>
    <dbReference type="NCBI Taxonomy" id="7070"/>
    <lineage>
        <taxon>Eukaryota</taxon>
        <taxon>Metazoa</taxon>
        <taxon>Ecdysozoa</taxon>
        <taxon>Arthropoda</taxon>
        <taxon>Hexapoda</taxon>
        <taxon>Insecta</taxon>
        <taxon>Pterygota</taxon>
        <taxon>Neoptera</taxon>
        <taxon>Endopterygota</taxon>
        <taxon>Coleoptera</taxon>
        <taxon>Polyphaga</taxon>
        <taxon>Cucujiformia</taxon>
        <taxon>Tenebrionidae</taxon>
        <taxon>Tenebrionidae incertae sedis</taxon>
        <taxon>Tribolium</taxon>
    </lineage>
</organism>
<dbReference type="InterPro" id="IPR001424">
    <property type="entry name" value="SOD_Cu_Zn_dom"/>
</dbReference>
<evidence type="ECO:0000256" key="1">
    <source>
        <dbReference type="ARBA" id="ARBA00001973"/>
    </source>
</evidence>
<evidence type="ECO:0000256" key="2">
    <source>
        <dbReference type="ARBA" id="ARBA00012682"/>
    </source>
</evidence>
<feature type="domain" description="HMA" evidence="10">
    <location>
        <begin position="3"/>
        <end position="66"/>
    </location>
</feature>
<dbReference type="SUPFAM" id="SSF49329">
    <property type="entry name" value="Cu,Zn superoxide dismutase-like"/>
    <property type="match status" value="1"/>
</dbReference>
<evidence type="ECO:0000256" key="8">
    <source>
        <dbReference type="ARBA" id="ARBA00032899"/>
    </source>
</evidence>
<dbReference type="GO" id="GO:0019430">
    <property type="term" value="P:removal of superoxide radicals"/>
    <property type="evidence" value="ECO:0000318"/>
    <property type="project" value="GO_Central"/>
</dbReference>
<dbReference type="eggNOG" id="KOG4656">
    <property type="taxonomic scope" value="Eukaryota"/>
</dbReference>
<dbReference type="InterPro" id="IPR024134">
    <property type="entry name" value="SOD_Cu/Zn_/chaperone"/>
</dbReference>
<dbReference type="KEGG" id="tca:664482"/>
<evidence type="ECO:0000313" key="12">
    <source>
        <dbReference type="Proteomes" id="UP000007266"/>
    </source>
</evidence>
<comment type="cofactor">
    <cofactor evidence="1">
        <name>Cu(2+)</name>
        <dbReference type="ChEBI" id="CHEBI:29036"/>
    </cofactor>
</comment>
<dbReference type="CDD" id="cd00371">
    <property type="entry name" value="HMA"/>
    <property type="match status" value="1"/>
</dbReference>
<dbReference type="FunCoup" id="D6WRL1">
    <property type="interactions" value="192"/>
</dbReference>
<dbReference type="GO" id="GO:0005507">
    <property type="term" value="F:copper ion binding"/>
    <property type="evidence" value="ECO:0000318"/>
    <property type="project" value="GO_Central"/>
</dbReference>
<accession>D6WRL1</accession>
<dbReference type="AlphaFoldDB" id="D6WRL1"/>
<dbReference type="EC" id="1.15.1.1" evidence="2"/>
<dbReference type="Gene3D" id="3.30.70.100">
    <property type="match status" value="1"/>
</dbReference>
<dbReference type="STRING" id="7070.D6WRL1"/>
<dbReference type="Pfam" id="PF00403">
    <property type="entry name" value="HMA"/>
    <property type="match status" value="1"/>
</dbReference>
<dbReference type="InterPro" id="IPR036423">
    <property type="entry name" value="SOD-like_Cu/Zn_dom_sf"/>
</dbReference>
<gene>
    <name evidence="11" type="primary">AUGUSTUS-3.0.2_10027</name>
    <name evidence="11" type="ORF">TcasGA2_TC010027</name>
</gene>
<dbReference type="PANTHER" id="PTHR10003">
    <property type="entry name" value="SUPEROXIDE DISMUTASE CU-ZN -RELATED"/>
    <property type="match status" value="1"/>
</dbReference>
<reference evidence="11 12" key="1">
    <citation type="journal article" date="2008" name="Nature">
        <title>The genome of the model beetle and pest Tribolium castaneum.</title>
        <authorList>
            <consortium name="Tribolium Genome Sequencing Consortium"/>
            <person name="Richards S."/>
            <person name="Gibbs R.A."/>
            <person name="Weinstock G.M."/>
            <person name="Brown S.J."/>
            <person name="Denell R."/>
            <person name="Beeman R.W."/>
            <person name="Gibbs R."/>
            <person name="Beeman R.W."/>
            <person name="Brown S.J."/>
            <person name="Bucher G."/>
            <person name="Friedrich M."/>
            <person name="Grimmelikhuijzen C.J."/>
            <person name="Klingler M."/>
            <person name="Lorenzen M."/>
            <person name="Richards S."/>
            <person name="Roth S."/>
            <person name="Schroder R."/>
            <person name="Tautz D."/>
            <person name="Zdobnov E.M."/>
            <person name="Muzny D."/>
            <person name="Gibbs R.A."/>
            <person name="Weinstock G.M."/>
            <person name="Attaway T."/>
            <person name="Bell S."/>
            <person name="Buhay C.J."/>
            <person name="Chandrabose M.N."/>
            <person name="Chavez D."/>
            <person name="Clerk-Blankenburg K.P."/>
            <person name="Cree A."/>
            <person name="Dao M."/>
            <person name="Davis C."/>
            <person name="Chacko J."/>
            <person name="Dinh H."/>
            <person name="Dugan-Rocha S."/>
            <person name="Fowler G."/>
            <person name="Garner T.T."/>
            <person name="Garnes J."/>
            <person name="Gnirke A."/>
            <person name="Hawes A."/>
            <person name="Hernandez J."/>
            <person name="Hines S."/>
            <person name="Holder M."/>
            <person name="Hume J."/>
            <person name="Jhangiani S.N."/>
            <person name="Joshi V."/>
            <person name="Khan Z.M."/>
            <person name="Jackson L."/>
            <person name="Kovar C."/>
            <person name="Kowis A."/>
            <person name="Lee S."/>
            <person name="Lewis L.R."/>
            <person name="Margolis J."/>
            <person name="Morgan M."/>
            <person name="Nazareth L.V."/>
            <person name="Nguyen N."/>
            <person name="Okwuonu G."/>
            <person name="Parker D."/>
            <person name="Richards S."/>
            <person name="Ruiz S.J."/>
            <person name="Santibanez J."/>
            <person name="Savard J."/>
            <person name="Scherer S.E."/>
            <person name="Schneider B."/>
            <person name="Sodergren E."/>
            <person name="Tautz D."/>
            <person name="Vattahil S."/>
            <person name="Villasana D."/>
            <person name="White C.S."/>
            <person name="Wright R."/>
            <person name="Park Y."/>
            <person name="Beeman R.W."/>
            <person name="Lord J."/>
            <person name="Oppert B."/>
            <person name="Lorenzen M."/>
            <person name="Brown S."/>
            <person name="Wang L."/>
            <person name="Savard J."/>
            <person name="Tautz D."/>
            <person name="Richards S."/>
            <person name="Weinstock G."/>
            <person name="Gibbs R.A."/>
            <person name="Liu Y."/>
            <person name="Worley K."/>
            <person name="Weinstock G."/>
            <person name="Elsik C.G."/>
            <person name="Reese J.T."/>
            <person name="Elhaik E."/>
            <person name="Landan G."/>
            <person name="Graur D."/>
            <person name="Arensburger P."/>
            <person name="Atkinson P."/>
            <person name="Beeman R.W."/>
            <person name="Beidler J."/>
            <person name="Brown S.J."/>
            <person name="Demuth J.P."/>
            <person name="Drury D.W."/>
            <person name="Du Y.Z."/>
            <person name="Fujiwara H."/>
            <person name="Lorenzen M."/>
            <person name="Maselli V."/>
            <person name="Osanai M."/>
            <person name="Park Y."/>
            <person name="Robertson H.M."/>
            <person name="Tu Z."/>
            <person name="Wang J.J."/>
            <person name="Wang S."/>
            <person name="Richards S."/>
            <person name="Song H."/>
            <person name="Zhang L."/>
            <person name="Sodergren E."/>
            <person name="Werner D."/>
            <person name="Stanke M."/>
            <person name="Morgenstern B."/>
            <person name="Solovyev V."/>
            <person name="Kosarev P."/>
            <person name="Brown G."/>
            <person name="Chen H.C."/>
            <person name="Ermolaeva O."/>
            <person name="Hlavina W."/>
            <person name="Kapustin Y."/>
            <person name="Kiryutin B."/>
            <person name="Kitts P."/>
            <person name="Maglott D."/>
            <person name="Pruitt K."/>
            <person name="Sapojnikov V."/>
            <person name="Souvorov A."/>
            <person name="Mackey A.J."/>
            <person name="Waterhouse R.M."/>
            <person name="Wyder S."/>
            <person name="Zdobnov E.M."/>
            <person name="Zdobnov E.M."/>
            <person name="Wyder S."/>
            <person name="Kriventseva E.V."/>
            <person name="Kadowaki T."/>
            <person name="Bork P."/>
            <person name="Aranda M."/>
            <person name="Bao R."/>
            <person name="Beermann A."/>
            <person name="Berns N."/>
            <person name="Bolognesi R."/>
            <person name="Bonneton F."/>
            <person name="Bopp D."/>
            <person name="Brown S.J."/>
            <person name="Bucher G."/>
            <person name="Butts T."/>
            <person name="Chaumot A."/>
            <person name="Denell R.E."/>
            <person name="Ferrier D.E."/>
            <person name="Friedrich M."/>
            <person name="Gordon C.M."/>
            <person name="Jindra M."/>
            <person name="Klingler M."/>
            <person name="Lan Q."/>
            <person name="Lattorff H.M."/>
            <person name="Laudet V."/>
            <person name="von Levetsow C."/>
            <person name="Liu Z."/>
            <person name="Lutz R."/>
            <person name="Lynch J.A."/>
            <person name="da Fonseca R.N."/>
            <person name="Posnien N."/>
            <person name="Reuter R."/>
            <person name="Roth S."/>
            <person name="Savard J."/>
            <person name="Schinko J.B."/>
            <person name="Schmitt C."/>
            <person name="Schoppmeier M."/>
            <person name="Schroder R."/>
            <person name="Shippy T.D."/>
            <person name="Simonnet F."/>
            <person name="Marques-Souza H."/>
            <person name="Tautz D."/>
            <person name="Tomoyasu Y."/>
            <person name="Trauner J."/>
            <person name="Van der Zee M."/>
            <person name="Vervoort M."/>
            <person name="Wittkopp N."/>
            <person name="Wimmer E.A."/>
            <person name="Yang X."/>
            <person name="Jones A.K."/>
            <person name="Sattelle D.B."/>
            <person name="Ebert P.R."/>
            <person name="Nelson D."/>
            <person name="Scott J.G."/>
            <person name="Beeman R.W."/>
            <person name="Muthukrishnan S."/>
            <person name="Kramer K.J."/>
            <person name="Arakane Y."/>
            <person name="Beeman R.W."/>
            <person name="Zhu Q."/>
            <person name="Hogenkamp D."/>
            <person name="Dixit R."/>
            <person name="Oppert B."/>
            <person name="Jiang H."/>
            <person name="Zou Z."/>
            <person name="Marshall J."/>
            <person name="Elpidina E."/>
            <person name="Vinokurov K."/>
            <person name="Oppert C."/>
            <person name="Zou Z."/>
            <person name="Evans J."/>
            <person name="Lu Z."/>
            <person name="Zhao P."/>
            <person name="Sumathipala N."/>
            <person name="Altincicek B."/>
            <person name="Vilcinskas A."/>
            <person name="Williams M."/>
            <person name="Hultmark D."/>
            <person name="Hetru C."/>
            <person name="Jiang H."/>
            <person name="Grimmelikhuijzen C.J."/>
            <person name="Hauser F."/>
            <person name="Cazzamali G."/>
            <person name="Williamson M."/>
            <person name="Park Y."/>
            <person name="Li B."/>
            <person name="Tanaka Y."/>
            <person name="Predel R."/>
            <person name="Neupert S."/>
            <person name="Schachtner J."/>
            <person name="Verleyen P."/>
            <person name="Raible F."/>
            <person name="Bork P."/>
            <person name="Friedrich M."/>
            <person name="Walden K.K."/>
            <person name="Robertson H.M."/>
            <person name="Angeli S."/>
            <person name="Foret S."/>
            <person name="Bucher G."/>
            <person name="Schuetz S."/>
            <person name="Maleszka R."/>
            <person name="Wimmer E.A."/>
            <person name="Beeman R.W."/>
            <person name="Lorenzen M."/>
            <person name="Tomoyasu Y."/>
            <person name="Miller S.C."/>
            <person name="Grossmann D."/>
            <person name="Bucher G."/>
        </authorList>
    </citation>
    <scope>NUCLEOTIDE SEQUENCE [LARGE SCALE GENOMIC DNA]</scope>
    <source>
        <strain evidence="11 12">Georgia GA2</strain>
    </source>
</reference>
<dbReference type="OrthoDB" id="666972at2759"/>
<keyword evidence="4" id="KW-0862">Zinc</keyword>
<dbReference type="InterPro" id="IPR036163">
    <property type="entry name" value="HMA_dom_sf"/>
</dbReference>
<dbReference type="EMBL" id="KQ971354">
    <property type="protein sequence ID" value="EFA07539.1"/>
    <property type="molecule type" value="Genomic_DNA"/>
</dbReference>
<dbReference type="HOGENOM" id="CLU_056632_0_2_1"/>
<dbReference type="InParanoid" id="D6WRL1"/>
<evidence type="ECO:0000256" key="5">
    <source>
        <dbReference type="ARBA" id="ARBA00022862"/>
    </source>
</evidence>
<proteinExistence type="inferred from homology"/>
<dbReference type="Pfam" id="PF00080">
    <property type="entry name" value="Sod_Cu"/>
    <property type="match status" value="1"/>
</dbReference>
<evidence type="ECO:0000256" key="6">
    <source>
        <dbReference type="ARBA" id="ARBA00023002"/>
    </source>
</evidence>
<dbReference type="Proteomes" id="UP000007266">
    <property type="component" value="Linkage group 7"/>
</dbReference>
<dbReference type="SUPFAM" id="SSF55008">
    <property type="entry name" value="HMA, heavy metal-associated domain"/>
    <property type="match status" value="1"/>
</dbReference>
<dbReference type="OMA" id="KNVWEER"/>
<name>D6WRL1_TRICA</name>
<dbReference type="Gene3D" id="2.60.40.200">
    <property type="entry name" value="Superoxide dismutase, copper/zinc binding domain"/>
    <property type="match status" value="1"/>
</dbReference>
<dbReference type="PROSITE" id="PS50846">
    <property type="entry name" value="HMA_2"/>
    <property type="match status" value="1"/>
</dbReference>
<dbReference type="GO" id="GO:0004784">
    <property type="term" value="F:superoxide dismutase activity"/>
    <property type="evidence" value="ECO:0007669"/>
    <property type="project" value="UniProtKB-EC"/>
</dbReference>
<sequence length="227" mass="24031">MPESQIEFAVQMTCNSCVEAVKKSLAGDPNIKNVNVDLEKGSVVVTSTLPTLQIQEKLESTGRKVVVRGYAGSSAGVAIVDTGKGNIQGVVRFVQVAPSSCIIDGTIDGLEPSAEYKLTVNECGDISQGCESVGGVYQPLQDGEGRPYGDLGVFKTGNEGRATFKKEDNVLNLPEIIGRSLVVNSGEKRLVCGIIARSSGLFQNPKTICACDGVTIWDEKIPPRAVL</sequence>
<keyword evidence="6" id="KW-0560">Oxidoreductase</keyword>
<evidence type="ECO:0000256" key="3">
    <source>
        <dbReference type="ARBA" id="ARBA00022723"/>
    </source>
</evidence>